<proteinExistence type="predicted"/>
<dbReference type="GO" id="GO:0005525">
    <property type="term" value="F:GTP binding"/>
    <property type="evidence" value="ECO:0007669"/>
    <property type="project" value="TreeGrafter"/>
</dbReference>
<dbReference type="InterPro" id="IPR039761">
    <property type="entry name" value="Bms1/Tsr1"/>
</dbReference>
<protein>
    <recommendedName>
        <fullName evidence="5">Ribosome biogenesis protein BMS1/TSR1 C-terminal domain-containing protein</fullName>
    </recommendedName>
</protein>
<dbReference type="Proteomes" id="UP000316621">
    <property type="component" value="Chromosome 7"/>
</dbReference>
<feature type="domain" description="Ribosome biogenesis protein BMS1/TSR1 C-terminal" evidence="2">
    <location>
        <begin position="22"/>
        <end position="373"/>
    </location>
</feature>
<dbReference type="SMART" id="SM01362">
    <property type="entry name" value="DUF663"/>
    <property type="match status" value="1"/>
</dbReference>
<dbReference type="GO" id="GO:0000462">
    <property type="term" value="P:maturation of SSU-rRNA from tricistronic rRNA transcript (SSU-rRNA, 5.8S rRNA, LSU-rRNA)"/>
    <property type="evidence" value="ECO:0007669"/>
    <property type="project" value="TreeGrafter"/>
</dbReference>
<keyword evidence="4" id="KW-1185">Reference proteome</keyword>
<dbReference type="Pfam" id="PF04950">
    <property type="entry name" value="RIBIOP_C"/>
    <property type="match status" value="1"/>
</dbReference>
<gene>
    <name evidence="3" type="ORF">C5167_031769</name>
</gene>
<evidence type="ECO:0000313" key="4">
    <source>
        <dbReference type="Proteomes" id="UP000316621"/>
    </source>
</evidence>
<dbReference type="Gramene" id="RZC68534">
    <property type="protein sequence ID" value="RZC68534"/>
    <property type="gene ID" value="C5167_031769"/>
</dbReference>
<dbReference type="PANTHER" id="PTHR12858:SF2">
    <property type="entry name" value="RIBOSOME BIOGENESIS PROTEIN BMS1 HOMOLOG"/>
    <property type="match status" value="1"/>
</dbReference>
<dbReference type="GO" id="GO:0034511">
    <property type="term" value="F:U3 snoRNA binding"/>
    <property type="evidence" value="ECO:0007669"/>
    <property type="project" value="TreeGrafter"/>
</dbReference>
<accession>A0A4Y7K5B2</accession>
<dbReference type="GO" id="GO:0003924">
    <property type="term" value="F:GTPase activity"/>
    <property type="evidence" value="ECO:0007669"/>
    <property type="project" value="TreeGrafter"/>
</dbReference>
<sequence length="528" mass="61427">MNHFCSEICEGARLFCLFGLEHGMYPKHEILDLASFISVMEFHPSSWRAAQPYVLLDHFEDVTQPESVLMDNRCNRDIVLYGYLRGRDIKKGTKVHIAGVGDFPLVGVTSFVDPCPLLDAPKTKRSARPGTYLRLEVRDVPFEMVGNIDPCHPILVGGISPAEVSVGYMQATLKRHTWHRKLLKTKDPIIVSIGWRRYQTTHIYAMEDRSKRLRMLNYTPRHAVSWGPLASPNTRIVSVQSLPENKSTFSEWLRLNPQAAFRILATAVVVDLDPAARITKKFKRSGTPWKISGKTALIRDLFKSDHEINRFKDAKIWTDSGTQGKVSIAVKKVFVDRPRRKKVGLPREGIAKCTFKRKISMGDTVFMRVSKEVEVPRFFCPLVPTPSLSDRLEEIPERELLKPEPKDKNVEDYSVWRRKSLKGRRMVGFFERQPSLQDLTYAKNFELYHCNKEEQKEFEKHPMMVISKEEEMLELHKRREIGKKYKPQRRSQWSKDERVWRCSKDLYGDMTPTYLTFFVPWRQIKLKK</sequence>
<dbReference type="STRING" id="3469.A0A4Y7K5B2"/>
<evidence type="ECO:0000259" key="1">
    <source>
        <dbReference type="SMART" id="SM00785"/>
    </source>
</evidence>
<dbReference type="PANTHER" id="PTHR12858">
    <property type="entry name" value="RIBOSOME BIOGENESIS PROTEIN"/>
    <property type="match status" value="1"/>
</dbReference>
<dbReference type="InterPro" id="IPR012948">
    <property type="entry name" value="AARP2CN"/>
</dbReference>
<dbReference type="SMART" id="SM00785">
    <property type="entry name" value="AARP2CN"/>
    <property type="match status" value="1"/>
</dbReference>
<dbReference type="Pfam" id="PF08142">
    <property type="entry name" value="AARP2CN"/>
    <property type="match status" value="1"/>
</dbReference>
<organism evidence="3 4">
    <name type="scientific">Papaver somniferum</name>
    <name type="common">Opium poppy</name>
    <dbReference type="NCBI Taxonomy" id="3469"/>
    <lineage>
        <taxon>Eukaryota</taxon>
        <taxon>Viridiplantae</taxon>
        <taxon>Streptophyta</taxon>
        <taxon>Embryophyta</taxon>
        <taxon>Tracheophyta</taxon>
        <taxon>Spermatophyta</taxon>
        <taxon>Magnoliopsida</taxon>
        <taxon>Ranunculales</taxon>
        <taxon>Papaveraceae</taxon>
        <taxon>Papaveroideae</taxon>
        <taxon>Papaver</taxon>
    </lineage>
</organism>
<dbReference type="AlphaFoldDB" id="A0A4Y7K5B2"/>
<name>A0A4Y7K5B2_PAPSO</name>
<dbReference type="InterPro" id="IPR007034">
    <property type="entry name" value="BMS1_TSR1_C"/>
</dbReference>
<dbReference type="GO" id="GO:0005634">
    <property type="term" value="C:nucleus"/>
    <property type="evidence" value="ECO:0007669"/>
    <property type="project" value="InterPro"/>
</dbReference>
<evidence type="ECO:0000313" key="3">
    <source>
        <dbReference type="EMBL" id="RZC68534.1"/>
    </source>
</evidence>
<dbReference type="EMBL" id="CM010721">
    <property type="protein sequence ID" value="RZC68534.1"/>
    <property type="molecule type" value="Genomic_DNA"/>
</dbReference>
<reference evidence="3 4" key="1">
    <citation type="journal article" date="2018" name="Science">
        <title>The opium poppy genome and morphinan production.</title>
        <authorList>
            <person name="Guo L."/>
            <person name="Winzer T."/>
            <person name="Yang X."/>
            <person name="Li Y."/>
            <person name="Ning Z."/>
            <person name="He Z."/>
            <person name="Teodor R."/>
            <person name="Lu Y."/>
            <person name="Bowser T.A."/>
            <person name="Graham I.A."/>
            <person name="Ye K."/>
        </authorList>
    </citation>
    <scope>NUCLEOTIDE SEQUENCE [LARGE SCALE GENOMIC DNA]</scope>
    <source>
        <strain evidence="4">cv. HN1</strain>
        <tissue evidence="3">Leaves</tissue>
    </source>
</reference>
<evidence type="ECO:0000259" key="2">
    <source>
        <dbReference type="SMART" id="SM01362"/>
    </source>
</evidence>
<feature type="domain" description="AARP2CN" evidence="1">
    <location>
        <begin position="29"/>
        <end position="115"/>
    </location>
</feature>
<dbReference type="GO" id="GO:0030686">
    <property type="term" value="C:90S preribosome"/>
    <property type="evidence" value="ECO:0007669"/>
    <property type="project" value="TreeGrafter"/>
</dbReference>
<evidence type="ECO:0008006" key="5">
    <source>
        <dbReference type="Google" id="ProtNLM"/>
    </source>
</evidence>
<dbReference type="GO" id="GO:0000479">
    <property type="term" value="P:endonucleolytic cleavage of tricistronic rRNA transcript (SSU-rRNA, 5.8S rRNA, LSU-rRNA)"/>
    <property type="evidence" value="ECO:0007669"/>
    <property type="project" value="TreeGrafter"/>
</dbReference>